<evidence type="ECO:0000313" key="2">
    <source>
        <dbReference type="EMBL" id="KEI71097.1"/>
    </source>
</evidence>
<sequence length="208" mass="23334">MILRSWLLSLLLTISAIANAGNDYNYTFINTGFGYNNQNQGAQTIDGTTWFVNGAYKIPSVPLILNAGYSYGRIDKDEVAKNVEIDGSSYFAGASLILKPTGRFHLIPSVTSGRLRNGLSVDADEVKDKLTAYTASVSARYHLERGLWLNTGYTQQYYDRNDDQDESNSTGFFTAGAEYQVDKEWGFGLNYRGNSDQYTTQFFVKFFF</sequence>
<dbReference type="InterPro" id="IPR023614">
    <property type="entry name" value="Porin_dom_sf"/>
</dbReference>
<dbReference type="RefSeq" id="WP_020585004.1">
    <property type="nucleotide sequence ID" value="NZ_JOJP01000001.1"/>
</dbReference>
<proteinExistence type="predicted"/>
<reference evidence="2 3" key="1">
    <citation type="submission" date="2014-06" db="EMBL/GenBank/DDBJ databases">
        <title>Whole Genome Sequences of Three Symbiotic Endozoicomonas Bacteria.</title>
        <authorList>
            <person name="Neave M.J."/>
            <person name="Apprill A."/>
            <person name="Voolstra C.R."/>
        </authorList>
    </citation>
    <scope>NUCLEOTIDE SEQUENCE [LARGE SCALE GENOMIC DNA]</scope>
    <source>
        <strain evidence="2 3">DSM 22380</strain>
    </source>
</reference>
<comment type="caution">
    <text evidence="2">The sequence shown here is derived from an EMBL/GenBank/DDBJ whole genome shotgun (WGS) entry which is preliminary data.</text>
</comment>
<dbReference type="Proteomes" id="UP000027997">
    <property type="component" value="Unassembled WGS sequence"/>
</dbReference>
<organism evidence="2 3">
    <name type="scientific">Endozoicomonas elysicola</name>
    <dbReference type="NCBI Taxonomy" id="305900"/>
    <lineage>
        <taxon>Bacteria</taxon>
        <taxon>Pseudomonadati</taxon>
        <taxon>Pseudomonadota</taxon>
        <taxon>Gammaproteobacteria</taxon>
        <taxon>Oceanospirillales</taxon>
        <taxon>Endozoicomonadaceae</taxon>
        <taxon>Endozoicomonas</taxon>
    </lineage>
</organism>
<dbReference type="Gene3D" id="2.40.160.10">
    <property type="entry name" value="Porin"/>
    <property type="match status" value="1"/>
</dbReference>
<evidence type="ECO:0000256" key="1">
    <source>
        <dbReference type="SAM" id="SignalP"/>
    </source>
</evidence>
<evidence type="ECO:0000313" key="3">
    <source>
        <dbReference type="Proteomes" id="UP000027997"/>
    </source>
</evidence>
<feature type="signal peptide" evidence="1">
    <location>
        <begin position="1"/>
        <end position="20"/>
    </location>
</feature>
<keyword evidence="3" id="KW-1185">Reference proteome</keyword>
<feature type="chain" id="PRO_5001758816" description="Outer membrane protein beta-barrel domain-containing protein" evidence="1">
    <location>
        <begin position="21"/>
        <end position="208"/>
    </location>
</feature>
<dbReference type="SUPFAM" id="SSF56935">
    <property type="entry name" value="Porins"/>
    <property type="match status" value="1"/>
</dbReference>
<accession>A0A081KAC1</accession>
<name>A0A081KAC1_9GAMM</name>
<dbReference type="EMBL" id="JOJP01000001">
    <property type="protein sequence ID" value="KEI71097.1"/>
    <property type="molecule type" value="Genomic_DNA"/>
</dbReference>
<keyword evidence="1" id="KW-0732">Signal</keyword>
<evidence type="ECO:0008006" key="4">
    <source>
        <dbReference type="Google" id="ProtNLM"/>
    </source>
</evidence>
<gene>
    <name evidence="2" type="ORF">GV64_10385</name>
</gene>
<protein>
    <recommendedName>
        <fullName evidence="4">Outer membrane protein beta-barrel domain-containing protein</fullName>
    </recommendedName>
</protein>
<dbReference type="AlphaFoldDB" id="A0A081KAC1"/>